<protein>
    <submittedName>
        <fullName evidence="2">Uncharacterized protein</fullName>
    </submittedName>
</protein>
<gene>
    <name evidence="2" type="ORF">CHARACLAT_017151</name>
</gene>
<keyword evidence="3" id="KW-1185">Reference proteome</keyword>
<sequence>MTNGRCPSVKSHSVRHMEHLVHSKSLHYGKKASQRRQSHGLGNVLLGPAIHLGVTLMCTTYLRIVADHVRHFMETEASLSRMCSLPQNRKACTATMMEDGPGEAFSSGEQFELSGSSQQLADPRF</sequence>
<feature type="compositionally biased region" description="Polar residues" evidence="1">
    <location>
        <begin position="107"/>
        <end position="125"/>
    </location>
</feature>
<accession>A0ABU7EAC4</accession>
<feature type="region of interest" description="Disordered" evidence="1">
    <location>
        <begin position="99"/>
        <end position="125"/>
    </location>
</feature>
<dbReference type="EMBL" id="JAHUTJ010050610">
    <property type="protein sequence ID" value="MED6284226.1"/>
    <property type="molecule type" value="Genomic_DNA"/>
</dbReference>
<proteinExistence type="predicted"/>
<evidence type="ECO:0000313" key="3">
    <source>
        <dbReference type="Proteomes" id="UP001352852"/>
    </source>
</evidence>
<dbReference type="Proteomes" id="UP001352852">
    <property type="component" value="Unassembled WGS sequence"/>
</dbReference>
<comment type="caution">
    <text evidence="2">The sequence shown here is derived from an EMBL/GenBank/DDBJ whole genome shotgun (WGS) entry which is preliminary data.</text>
</comment>
<name>A0ABU7EAC4_9TELE</name>
<evidence type="ECO:0000313" key="2">
    <source>
        <dbReference type="EMBL" id="MED6284226.1"/>
    </source>
</evidence>
<organism evidence="2 3">
    <name type="scientific">Characodon lateralis</name>
    <dbReference type="NCBI Taxonomy" id="208331"/>
    <lineage>
        <taxon>Eukaryota</taxon>
        <taxon>Metazoa</taxon>
        <taxon>Chordata</taxon>
        <taxon>Craniata</taxon>
        <taxon>Vertebrata</taxon>
        <taxon>Euteleostomi</taxon>
        <taxon>Actinopterygii</taxon>
        <taxon>Neopterygii</taxon>
        <taxon>Teleostei</taxon>
        <taxon>Neoteleostei</taxon>
        <taxon>Acanthomorphata</taxon>
        <taxon>Ovalentaria</taxon>
        <taxon>Atherinomorphae</taxon>
        <taxon>Cyprinodontiformes</taxon>
        <taxon>Goodeidae</taxon>
        <taxon>Characodon</taxon>
    </lineage>
</organism>
<reference evidence="2 3" key="1">
    <citation type="submission" date="2021-06" db="EMBL/GenBank/DDBJ databases">
        <authorList>
            <person name="Palmer J.M."/>
        </authorList>
    </citation>
    <scope>NUCLEOTIDE SEQUENCE [LARGE SCALE GENOMIC DNA]</scope>
    <source>
        <strain evidence="2 3">CL_MEX2019</strain>
        <tissue evidence="2">Muscle</tissue>
    </source>
</reference>
<evidence type="ECO:0000256" key="1">
    <source>
        <dbReference type="SAM" id="MobiDB-lite"/>
    </source>
</evidence>